<dbReference type="AlphaFoldDB" id="A0AB39L8I1"/>
<accession>A0AB39L8I1</accession>
<gene>
    <name evidence="1" type="ORF">AB5L97_09450</name>
</gene>
<reference evidence="1" key="1">
    <citation type="submission" date="2024-07" db="EMBL/GenBank/DDBJ databases">
        <authorList>
            <person name="fu j."/>
        </authorList>
    </citation>
    <scope>NUCLEOTIDE SEQUENCE</scope>
    <source>
        <strain evidence="1">P10A9</strain>
    </source>
</reference>
<protein>
    <recommendedName>
        <fullName evidence="2">TetR family transcriptional regulator</fullName>
    </recommendedName>
</protein>
<dbReference type="EMBL" id="CP163302">
    <property type="protein sequence ID" value="XDP47175.1"/>
    <property type="molecule type" value="Genomic_DNA"/>
</dbReference>
<dbReference type="RefSeq" id="WP_307956406.1">
    <property type="nucleotide sequence ID" value="NZ_CP163302.1"/>
</dbReference>
<name>A0AB39L8I1_9MICC</name>
<proteinExistence type="predicted"/>
<organism evidence="1">
    <name type="scientific">Sinomonas puerhi</name>
    <dbReference type="NCBI Taxonomy" id="3238584"/>
    <lineage>
        <taxon>Bacteria</taxon>
        <taxon>Bacillati</taxon>
        <taxon>Actinomycetota</taxon>
        <taxon>Actinomycetes</taxon>
        <taxon>Micrococcales</taxon>
        <taxon>Micrococcaceae</taxon>
        <taxon>Sinomonas</taxon>
    </lineage>
</organism>
<evidence type="ECO:0008006" key="2">
    <source>
        <dbReference type="Google" id="ProtNLM"/>
    </source>
</evidence>
<dbReference type="KEGG" id="spue:AB5L97_09450"/>
<sequence length="40" mass="4253">MANRAEILDGIVDVVLSEMCLPVAGGERRAAIGKRARSAR</sequence>
<evidence type="ECO:0000313" key="1">
    <source>
        <dbReference type="EMBL" id="XDP47175.1"/>
    </source>
</evidence>